<dbReference type="EMBL" id="JACASE010000015">
    <property type="protein sequence ID" value="KAF6405107.1"/>
    <property type="molecule type" value="Genomic_DNA"/>
</dbReference>
<evidence type="ECO:0000313" key="2">
    <source>
        <dbReference type="Proteomes" id="UP000593571"/>
    </source>
</evidence>
<accession>A0A7J8C2R0</accession>
<name>A0A7J8C2R0_ROUAE</name>
<evidence type="ECO:0000313" key="1">
    <source>
        <dbReference type="EMBL" id="KAF6405107.1"/>
    </source>
</evidence>
<organism evidence="1 2">
    <name type="scientific">Rousettus aegyptiacus</name>
    <name type="common">Egyptian fruit bat</name>
    <name type="synonym">Pteropus aegyptiacus</name>
    <dbReference type="NCBI Taxonomy" id="9407"/>
    <lineage>
        <taxon>Eukaryota</taxon>
        <taxon>Metazoa</taxon>
        <taxon>Chordata</taxon>
        <taxon>Craniata</taxon>
        <taxon>Vertebrata</taxon>
        <taxon>Euteleostomi</taxon>
        <taxon>Mammalia</taxon>
        <taxon>Eutheria</taxon>
        <taxon>Laurasiatheria</taxon>
        <taxon>Chiroptera</taxon>
        <taxon>Yinpterochiroptera</taxon>
        <taxon>Pteropodoidea</taxon>
        <taxon>Pteropodidae</taxon>
        <taxon>Rousettinae</taxon>
        <taxon>Rousettus</taxon>
    </lineage>
</organism>
<keyword evidence="2" id="KW-1185">Reference proteome</keyword>
<gene>
    <name evidence="1" type="ORF">HJG63_009417</name>
</gene>
<sequence length="179" mass="19953">MSLCKALKIPSLYSIEYSHNHILYGTWRKNWNTYSPTTLFFTHIKASQGRISRQPRIIVATVLFQGLCPALPVRPFLRETSLFIPEESETQREEIICLKSHSCQVAQLGFHLSPAGVGRAPTSPPPPPLLLPPPESCGASKQVGSYSICRYLGKQAAGTFSFPRDLPRSLWGEEVGRML</sequence>
<comment type="caution">
    <text evidence="1">The sequence shown here is derived from an EMBL/GenBank/DDBJ whole genome shotgun (WGS) entry which is preliminary data.</text>
</comment>
<proteinExistence type="predicted"/>
<dbReference type="Proteomes" id="UP000593571">
    <property type="component" value="Unassembled WGS sequence"/>
</dbReference>
<protein>
    <submittedName>
        <fullName evidence="1">Uncharacterized protein</fullName>
    </submittedName>
</protein>
<reference evidence="1 2" key="1">
    <citation type="journal article" date="2020" name="Nature">
        <title>Six reference-quality genomes reveal evolution of bat adaptations.</title>
        <authorList>
            <person name="Jebb D."/>
            <person name="Huang Z."/>
            <person name="Pippel M."/>
            <person name="Hughes G.M."/>
            <person name="Lavrichenko K."/>
            <person name="Devanna P."/>
            <person name="Winkler S."/>
            <person name="Jermiin L.S."/>
            <person name="Skirmuntt E.C."/>
            <person name="Katzourakis A."/>
            <person name="Burkitt-Gray L."/>
            <person name="Ray D.A."/>
            <person name="Sullivan K.A.M."/>
            <person name="Roscito J.G."/>
            <person name="Kirilenko B.M."/>
            <person name="Davalos L.M."/>
            <person name="Corthals A.P."/>
            <person name="Power M.L."/>
            <person name="Jones G."/>
            <person name="Ransome R.D."/>
            <person name="Dechmann D.K.N."/>
            <person name="Locatelli A.G."/>
            <person name="Puechmaille S.J."/>
            <person name="Fedrigo O."/>
            <person name="Jarvis E.D."/>
            <person name="Hiller M."/>
            <person name="Vernes S.C."/>
            <person name="Myers E.W."/>
            <person name="Teeling E.C."/>
        </authorList>
    </citation>
    <scope>NUCLEOTIDE SEQUENCE [LARGE SCALE GENOMIC DNA]</scope>
    <source>
        <strain evidence="1">MRouAeg1</strain>
        <tissue evidence="1">Muscle</tissue>
    </source>
</reference>
<dbReference type="AlphaFoldDB" id="A0A7J8C2R0"/>